<comment type="caution">
    <text evidence="2">The sequence shown here is derived from an EMBL/GenBank/DDBJ whole genome shotgun (WGS) entry which is preliminary data.</text>
</comment>
<keyword evidence="3" id="KW-1185">Reference proteome</keyword>
<evidence type="ECO:0000313" key="3">
    <source>
        <dbReference type="Proteomes" id="UP000548726"/>
    </source>
</evidence>
<dbReference type="InterPro" id="IPR028992">
    <property type="entry name" value="Hedgehog/Intein_dom"/>
</dbReference>
<dbReference type="Proteomes" id="UP000548726">
    <property type="component" value="Unassembled WGS sequence"/>
</dbReference>
<name>A0A6V8I462_9PROT</name>
<protein>
    <recommendedName>
        <fullName evidence="1">Hedgehog/Intein (Hint) domain-containing protein</fullName>
    </recommendedName>
</protein>
<dbReference type="RefSeq" id="WP_202205665.1">
    <property type="nucleotide sequence ID" value="NZ_BLJP01000001.1"/>
</dbReference>
<feature type="domain" description="Hedgehog/Intein (Hint)" evidence="1">
    <location>
        <begin position="524"/>
        <end position="663"/>
    </location>
</feature>
<reference evidence="2 3" key="1">
    <citation type="journal article" date="2020" name="Cell Rep.">
        <title>Local necrotic cells trigger systemic immune activation via gut microbiome dysbiosis in Drosophila.</title>
        <authorList>
            <person name="Kosakamoto H."/>
            <person name="Yamauchi T."/>
            <person name="Akuzawa-Tokita Y."/>
            <person name="Nishimura K."/>
            <person name="Soga T."/>
            <person name="Murakami T."/>
            <person name="Mori H."/>
            <person name="Yamamoto K."/>
            <person name="Miyazaki R."/>
            <person name="Koto A."/>
            <person name="Miura M."/>
            <person name="Obata F."/>
        </authorList>
    </citation>
    <scope>NUCLEOTIDE SEQUENCE [LARGE SCALE GENOMIC DNA]</scope>
    <source>
        <strain evidence="2 3">Ai</strain>
    </source>
</reference>
<dbReference type="InterPro" id="IPR036844">
    <property type="entry name" value="Hint_dom_sf"/>
</dbReference>
<proteinExistence type="predicted"/>
<gene>
    <name evidence="2" type="ORF">DmAi_04120</name>
</gene>
<dbReference type="Gene3D" id="2.170.16.10">
    <property type="entry name" value="Hedgehog/Intein (Hint) domain"/>
    <property type="match status" value="1"/>
</dbReference>
<dbReference type="AlphaFoldDB" id="A0A6V8I462"/>
<evidence type="ECO:0000313" key="2">
    <source>
        <dbReference type="EMBL" id="GFE92353.1"/>
    </source>
</evidence>
<sequence>MSSNTVTLNSDQTYSNTKQIITSKTTVSVDLDSISTLDIENSGTLKSTGKRAIDATASGTAAAISGASLTINNTGTLSGSDDGIRIDADMPSATIVLTNSRTITSTTDGQAIDFNALTTASSITITNEKGGVIQSTDADAIRPGENAVINNAGTIYAGGANGATKNDGIDFQDDAGTVNNSGSISGARHGITSSTGVVVVNEEGGEITGRDGSGVGSDGTGSVTNYGTITGAYDQSGTGDGDGVDIDGYATIDNYGTIQGTGAGGSGSDGFTNTSEGLALGGGSITNHAGATISGAQNGILIDNSSQGYAPYATTLVNDGTIQGLDGYGIRINDDKDDTLTNSGIISGTTDAILLGDGNDTLNIQTGSVIIGTVDGGGGTNTVNLSGSGTFDGAQNFQTMTVAGAWTLSGNQSYQNITITSGASLVLAGTAPATETITFSDNTGKLTLQSASSFSATLANFTTGNTLTLSTLTNDGNATLSVLGNTATVTDNQTTYTLTFSASDLSHLTLGKTDEGAVMLEAVVCFLNGTLIETEAGLTPVENIRIGDQVMTYDTGRAECRAVIWAGKRPVTVRADLPADEAGYPVRILKNALADNVPSKDLLVTPEHCLYFDGQFVPVRMLVNGASIFYDRSLPRYECFHIETAQHAVIRANGALTESYLDTGNHRSFSQPGTLARLPSTPKTWEKDSAAPLTVARTEVERLFNLLFSRAQTLGLLPRQTTRNVTHDADLHLLTPAGTRLRALRKERDRSFFLLPPGITTVSLVSRSARPADSIGPFVDDRRTLGVLVGTICCREDGQSHDITSHLTDSTLSGWHTQENEYARWTDGCATLPLAPAPGATVSRILTIQILSAGPYVLDAGTSSGQVETVFSPQAACA</sequence>
<accession>A0A6V8I462</accession>
<dbReference type="Pfam" id="PF13403">
    <property type="entry name" value="Hint_2"/>
    <property type="match status" value="1"/>
</dbReference>
<evidence type="ECO:0000259" key="1">
    <source>
        <dbReference type="Pfam" id="PF13403"/>
    </source>
</evidence>
<dbReference type="EMBL" id="BLJP01000001">
    <property type="protein sequence ID" value="GFE92353.1"/>
    <property type="molecule type" value="Genomic_DNA"/>
</dbReference>
<organism evidence="2 3">
    <name type="scientific">Acetobacter persici</name>
    <dbReference type="NCBI Taxonomy" id="1076596"/>
    <lineage>
        <taxon>Bacteria</taxon>
        <taxon>Pseudomonadati</taxon>
        <taxon>Pseudomonadota</taxon>
        <taxon>Alphaproteobacteria</taxon>
        <taxon>Acetobacterales</taxon>
        <taxon>Acetobacteraceae</taxon>
        <taxon>Acetobacter</taxon>
    </lineage>
</organism>
<dbReference type="SUPFAM" id="SSF51294">
    <property type="entry name" value="Hedgehog/intein (Hint) domain"/>
    <property type="match status" value="1"/>
</dbReference>